<accession>A0ABD1LPC1</accession>
<proteinExistence type="predicted"/>
<organism evidence="1 2">
    <name type="scientific">Flemingia macrophylla</name>
    <dbReference type="NCBI Taxonomy" id="520843"/>
    <lineage>
        <taxon>Eukaryota</taxon>
        <taxon>Viridiplantae</taxon>
        <taxon>Streptophyta</taxon>
        <taxon>Embryophyta</taxon>
        <taxon>Tracheophyta</taxon>
        <taxon>Spermatophyta</taxon>
        <taxon>Magnoliopsida</taxon>
        <taxon>eudicotyledons</taxon>
        <taxon>Gunneridae</taxon>
        <taxon>Pentapetalae</taxon>
        <taxon>rosids</taxon>
        <taxon>fabids</taxon>
        <taxon>Fabales</taxon>
        <taxon>Fabaceae</taxon>
        <taxon>Papilionoideae</taxon>
        <taxon>50 kb inversion clade</taxon>
        <taxon>NPAAA clade</taxon>
        <taxon>indigoferoid/millettioid clade</taxon>
        <taxon>Phaseoleae</taxon>
        <taxon>Flemingia</taxon>
    </lineage>
</organism>
<dbReference type="AlphaFoldDB" id="A0ABD1LPC1"/>
<keyword evidence="2" id="KW-1185">Reference proteome</keyword>
<evidence type="ECO:0000313" key="2">
    <source>
        <dbReference type="Proteomes" id="UP001603857"/>
    </source>
</evidence>
<evidence type="ECO:0000313" key="1">
    <source>
        <dbReference type="EMBL" id="KAL2325173.1"/>
    </source>
</evidence>
<sequence length="154" mass="16703">MTRQSVGLKDGQSIGLKGGPACTTRHYLLHSSSSSFTRSSTPLSRPSAKPLRVPALHLHGLHESSTIAPPRLHPESCVHPQGLPVDHSTTVSLEIYGFIDPNLVYSQSPFESATVENRNGYGIGEGVFVSDGLVLPPSTEMEPEEGYALLEWRR</sequence>
<name>A0ABD1LPC1_9FABA</name>
<protein>
    <submittedName>
        <fullName evidence="1">Uncharacterized protein</fullName>
    </submittedName>
</protein>
<dbReference type="EMBL" id="JBGMDY010000008">
    <property type="protein sequence ID" value="KAL2325173.1"/>
    <property type="molecule type" value="Genomic_DNA"/>
</dbReference>
<gene>
    <name evidence="1" type="ORF">Fmac_024231</name>
</gene>
<dbReference type="Proteomes" id="UP001603857">
    <property type="component" value="Unassembled WGS sequence"/>
</dbReference>
<reference evidence="1 2" key="1">
    <citation type="submission" date="2024-08" db="EMBL/GenBank/DDBJ databases">
        <title>Insights into the chromosomal genome structure of Flemingia macrophylla.</title>
        <authorList>
            <person name="Ding Y."/>
            <person name="Zhao Y."/>
            <person name="Bi W."/>
            <person name="Wu M."/>
            <person name="Zhao G."/>
            <person name="Gong Y."/>
            <person name="Li W."/>
            <person name="Zhang P."/>
        </authorList>
    </citation>
    <scope>NUCLEOTIDE SEQUENCE [LARGE SCALE GENOMIC DNA]</scope>
    <source>
        <strain evidence="1">DYQJB</strain>
        <tissue evidence="1">Leaf</tissue>
    </source>
</reference>
<comment type="caution">
    <text evidence="1">The sequence shown here is derived from an EMBL/GenBank/DDBJ whole genome shotgun (WGS) entry which is preliminary data.</text>
</comment>